<evidence type="ECO:0000313" key="2">
    <source>
        <dbReference type="EMBL" id="EJW91348.1"/>
    </source>
</evidence>
<dbReference type="InterPro" id="IPR036259">
    <property type="entry name" value="MFS_trans_sf"/>
</dbReference>
<sequence length="150" mass="16477">GSMVGSMVPMVILPMLIYDASNNLRGERIFLIALVMGVMGLIAFQFMIRNTVIRVDTDVKCNDGETPKFNVLKAMGNFLRNRAAVGATIAPVGMFIGMFGAQTASQIMFQSYFQNARISGIMQFFGMAGMFLFIPLVKPIVNKFGKKEAC</sequence>
<name>J9FA83_9ZZZZ</name>
<keyword evidence="1" id="KW-0472">Membrane</keyword>
<feature type="transmembrane region" description="Helical" evidence="1">
    <location>
        <begin position="116"/>
        <end position="137"/>
    </location>
</feature>
<keyword evidence="1" id="KW-0812">Transmembrane</keyword>
<keyword evidence="1" id="KW-1133">Transmembrane helix</keyword>
<dbReference type="Gene3D" id="1.20.1250.20">
    <property type="entry name" value="MFS general substrate transporter like domains"/>
    <property type="match status" value="1"/>
</dbReference>
<feature type="non-terminal residue" evidence="2">
    <location>
        <position position="1"/>
    </location>
</feature>
<dbReference type="EMBL" id="AMCI01008245">
    <property type="protein sequence ID" value="EJW91348.1"/>
    <property type="molecule type" value="Genomic_DNA"/>
</dbReference>
<proteinExistence type="predicted"/>
<dbReference type="AlphaFoldDB" id="J9FA83"/>
<organism evidence="2">
    <name type="scientific">gut metagenome</name>
    <dbReference type="NCBI Taxonomy" id="749906"/>
    <lineage>
        <taxon>unclassified sequences</taxon>
        <taxon>metagenomes</taxon>
        <taxon>organismal metagenomes</taxon>
    </lineage>
</organism>
<gene>
    <name evidence="2" type="ORF">EVA_20545</name>
</gene>
<feature type="transmembrane region" description="Helical" evidence="1">
    <location>
        <begin position="29"/>
        <end position="48"/>
    </location>
</feature>
<feature type="transmembrane region" description="Helical" evidence="1">
    <location>
        <begin position="83"/>
        <end position="104"/>
    </location>
</feature>
<dbReference type="SUPFAM" id="SSF103473">
    <property type="entry name" value="MFS general substrate transporter"/>
    <property type="match status" value="1"/>
</dbReference>
<accession>J9FA83</accession>
<protein>
    <submittedName>
        <fullName evidence="2">Glucuronide permease</fullName>
    </submittedName>
</protein>
<evidence type="ECO:0000256" key="1">
    <source>
        <dbReference type="SAM" id="Phobius"/>
    </source>
</evidence>
<comment type="caution">
    <text evidence="2">The sequence shown here is derived from an EMBL/GenBank/DDBJ whole genome shotgun (WGS) entry which is preliminary data.</text>
</comment>
<feature type="non-terminal residue" evidence="2">
    <location>
        <position position="150"/>
    </location>
</feature>
<reference evidence="2" key="1">
    <citation type="journal article" date="2012" name="PLoS ONE">
        <title>Gene sets for utilization of primary and secondary nutrition supplies in the distal gut of endangered iberian lynx.</title>
        <authorList>
            <person name="Alcaide M."/>
            <person name="Messina E."/>
            <person name="Richter M."/>
            <person name="Bargiela R."/>
            <person name="Peplies J."/>
            <person name="Huws S.A."/>
            <person name="Newbold C.J."/>
            <person name="Golyshin P.N."/>
            <person name="Simon M.A."/>
            <person name="Lopez G."/>
            <person name="Yakimov M.M."/>
            <person name="Ferrer M."/>
        </authorList>
    </citation>
    <scope>NUCLEOTIDE SEQUENCE</scope>
</reference>
<dbReference type="Pfam" id="PF13347">
    <property type="entry name" value="MFS_2"/>
    <property type="match status" value="1"/>
</dbReference>